<dbReference type="InterPro" id="IPR027417">
    <property type="entry name" value="P-loop_NTPase"/>
</dbReference>
<sequence length="1070" mass="124153">MENSHDYRNNDADDYPSDYEVELKNSLAESRRCNRKWIQYAELSSDEDESDNDSHEWTSITDSLVENFEHSNLLMTDSSCESDVDPSSDSPHESTIDDSSSEQTTDTDSYFFAHEWFTEDESDIDYDDQISDEMNNVKDDESISSHADSQTCSEKRNFQTMNDVIDHENNNQQHKRLKFQNDTHSNQYNHEMNIEISMKISVTDEDDSSTDSDSNDLSSFNDTDSSTNDKTNVDDSHDSNDILDDEELNSIKISPIKIENDIVNEKLTECQIEKNEKSSDTIKECLTKNDDSNLPNDDETSKMSQIPSFLDHPPSNILTRRRIREIFHFQDLDLDTQLAIQMEEERSKRIMEKNRILDKFAESDPDFDSRVILEFDPLNGKVLLEVDQGIVKILKPHQRDGIRFMYDCTIETFDRLLNHQHQSGCILAHSMGLGKTLQIVAFLQAIMTNPIINKFIRKVLIIVPCNVQKSWVEEFSKWKNEYIDHKALNLFDLSNAKTIPERIRVLEQWHQKGGIFLLTITMFRLLFTSKKKELKLVQPSLRKFLLDPGPEMVIFDEGHLLKSSSSQINNVASQIRTLRRVVLTGTPMQNNLGEFYVMVDFIKPRLLGSIEEFRNRFENPIKNGQHIDSTIFDVAIMKKHAFVLHKMLSFSINRCNYKVLVPFLPPKYEYVLYLRLSSIQSKLYKHHLNSLLSYDSKHLIKDFWSFAKINNHPVLFLDPSDEDLTTCDTVDDYNDDDKESKPKSSLKTRASNNTAQKTLVTASGYYKHLLGDELKNLEDIDTSVKFTITFAILDHCQEIGDKLLIFSQSLRTLDLIEKLLKSIKGKWEKGVDYFRIDGSVKIERRDLSTKLLNDPKNKKARLMLISTRAGGIGINLVGANRCIIFDCSWNPANDVQALFRIFRFGQVKPVYIYRLAGYGTMENRVYQRQISKQSISGRVVDLNQIRRHFTRMELEELYTFTEKPDKIEIPIVPVDQLLAKLLKKHLNKIISYHDHDFLLENLPEEQLSNDDKLLAWKEWRDKCFEQQNNIDDDGDTVEIKNDPPKLNDDDDDDDGAKKDEKKITFKMINY</sequence>
<evidence type="ECO:0000313" key="12">
    <source>
        <dbReference type="EMBL" id="KAH7646559.1"/>
    </source>
</evidence>
<name>A0A9D4P984_DERFA</name>
<evidence type="ECO:0000259" key="10">
    <source>
        <dbReference type="PROSITE" id="PS51192"/>
    </source>
</evidence>
<gene>
    <name evidence="12" type="ORF">HUG17_2097</name>
</gene>
<organism evidence="12">
    <name type="scientific">Dermatophagoides farinae</name>
    <name type="common">American house dust mite</name>
    <dbReference type="NCBI Taxonomy" id="6954"/>
    <lineage>
        <taxon>Eukaryota</taxon>
        <taxon>Metazoa</taxon>
        <taxon>Ecdysozoa</taxon>
        <taxon>Arthropoda</taxon>
        <taxon>Chelicerata</taxon>
        <taxon>Arachnida</taxon>
        <taxon>Acari</taxon>
        <taxon>Acariformes</taxon>
        <taxon>Sarcoptiformes</taxon>
        <taxon>Astigmata</taxon>
        <taxon>Psoroptidia</taxon>
        <taxon>Analgoidea</taxon>
        <taxon>Pyroglyphidae</taxon>
        <taxon>Dermatophagoidinae</taxon>
        <taxon>Dermatophagoides</taxon>
    </lineage>
</organism>
<dbReference type="GO" id="GO:0005524">
    <property type="term" value="F:ATP binding"/>
    <property type="evidence" value="ECO:0007669"/>
    <property type="project" value="UniProtKB-KW"/>
</dbReference>
<feature type="compositionally biased region" description="Low complexity" evidence="9">
    <location>
        <begin position="215"/>
        <end position="230"/>
    </location>
</feature>
<evidence type="ECO:0000256" key="8">
    <source>
        <dbReference type="ARBA" id="ARBA00023242"/>
    </source>
</evidence>
<evidence type="ECO:0000256" key="3">
    <source>
        <dbReference type="ARBA" id="ARBA00022741"/>
    </source>
</evidence>
<dbReference type="PANTHER" id="PTHR45797">
    <property type="entry name" value="RAD54-LIKE"/>
    <property type="match status" value="1"/>
</dbReference>
<dbReference type="PROSITE" id="PS51194">
    <property type="entry name" value="HELICASE_CTER"/>
    <property type="match status" value="1"/>
</dbReference>
<keyword evidence="8" id="KW-0539">Nucleus</keyword>
<evidence type="ECO:0000256" key="5">
    <source>
        <dbReference type="ARBA" id="ARBA00022806"/>
    </source>
</evidence>
<accession>A0A9D4P984</accession>
<feature type="compositionally biased region" description="Acidic residues" evidence="9">
    <location>
        <begin position="203"/>
        <end position="214"/>
    </location>
</feature>
<dbReference type="InterPro" id="IPR014001">
    <property type="entry name" value="Helicase_ATP-bd"/>
</dbReference>
<evidence type="ECO:0000256" key="6">
    <source>
        <dbReference type="ARBA" id="ARBA00022840"/>
    </source>
</evidence>
<evidence type="ECO:0000256" key="1">
    <source>
        <dbReference type="ARBA" id="ARBA00004123"/>
    </source>
</evidence>
<reference evidence="12" key="1">
    <citation type="submission" date="2020-06" db="EMBL/GenBank/DDBJ databases">
        <authorList>
            <person name="Ji K."/>
            <person name="Li J."/>
        </authorList>
    </citation>
    <scope>NUCLEOTIDE SEQUENCE</scope>
    <source>
        <strain evidence="12">JKM2019</strain>
        <tissue evidence="12">Whole body</tissue>
    </source>
</reference>
<dbReference type="InterPro" id="IPR038718">
    <property type="entry name" value="SNF2-like_sf"/>
</dbReference>
<keyword evidence="5" id="KW-0347">Helicase</keyword>
<dbReference type="Gene3D" id="3.40.50.300">
    <property type="entry name" value="P-loop containing nucleotide triphosphate hydrolases"/>
    <property type="match status" value="1"/>
</dbReference>
<evidence type="ECO:0000256" key="4">
    <source>
        <dbReference type="ARBA" id="ARBA00022801"/>
    </source>
</evidence>
<proteinExistence type="inferred from homology"/>
<feature type="compositionally biased region" description="Basic and acidic residues" evidence="9">
    <location>
        <begin position="231"/>
        <end position="240"/>
    </location>
</feature>
<comment type="caution">
    <text evidence="12">The sequence shown here is derived from an EMBL/GenBank/DDBJ whole genome shotgun (WGS) entry which is preliminary data.</text>
</comment>
<dbReference type="PROSITE" id="PS51192">
    <property type="entry name" value="HELICASE_ATP_BIND_1"/>
    <property type="match status" value="1"/>
</dbReference>
<dbReference type="InterPro" id="IPR001650">
    <property type="entry name" value="Helicase_C-like"/>
</dbReference>
<evidence type="ECO:0000256" key="7">
    <source>
        <dbReference type="ARBA" id="ARBA00023125"/>
    </source>
</evidence>
<feature type="domain" description="Helicase C-terminal" evidence="11">
    <location>
        <begin position="791"/>
        <end position="953"/>
    </location>
</feature>
<dbReference type="GO" id="GO:0005634">
    <property type="term" value="C:nucleus"/>
    <property type="evidence" value="ECO:0007669"/>
    <property type="project" value="UniProtKB-SubCell"/>
</dbReference>
<feature type="region of interest" description="Disordered" evidence="9">
    <location>
        <begin position="731"/>
        <end position="751"/>
    </location>
</feature>
<keyword evidence="7" id="KW-0238">DNA-binding</keyword>
<keyword evidence="3" id="KW-0547">Nucleotide-binding</keyword>
<feature type="domain" description="Helicase ATP-binding" evidence="10">
    <location>
        <begin position="416"/>
        <end position="605"/>
    </location>
</feature>
<dbReference type="GO" id="GO:0004386">
    <property type="term" value="F:helicase activity"/>
    <property type="evidence" value="ECO:0007669"/>
    <property type="project" value="UniProtKB-KW"/>
</dbReference>
<dbReference type="PANTHER" id="PTHR45797:SF3">
    <property type="entry name" value="TRANSCRIPTIONAL REGULATOR ATRX HOMOLOG"/>
    <property type="match status" value="1"/>
</dbReference>
<dbReference type="CDD" id="cd18007">
    <property type="entry name" value="DEXHc_ATRX-like"/>
    <property type="match status" value="1"/>
</dbReference>
<dbReference type="SUPFAM" id="SSF52540">
    <property type="entry name" value="P-loop containing nucleoside triphosphate hydrolases"/>
    <property type="match status" value="2"/>
</dbReference>
<dbReference type="Pfam" id="PF00271">
    <property type="entry name" value="Helicase_C"/>
    <property type="match status" value="1"/>
</dbReference>
<evidence type="ECO:0000259" key="11">
    <source>
        <dbReference type="PROSITE" id="PS51194"/>
    </source>
</evidence>
<dbReference type="InterPro" id="IPR000330">
    <property type="entry name" value="SNF2_N"/>
</dbReference>
<evidence type="ECO:0000256" key="2">
    <source>
        <dbReference type="ARBA" id="ARBA00007025"/>
    </source>
</evidence>
<feature type="region of interest" description="Disordered" evidence="9">
    <location>
        <begin position="203"/>
        <end position="242"/>
    </location>
</feature>
<dbReference type="Pfam" id="PF00176">
    <property type="entry name" value="SNF2-rel_dom"/>
    <property type="match status" value="1"/>
</dbReference>
<evidence type="ECO:0000256" key="9">
    <source>
        <dbReference type="SAM" id="MobiDB-lite"/>
    </source>
</evidence>
<keyword evidence="6" id="KW-0067">ATP-binding</keyword>
<dbReference type="SMART" id="SM00490">
    <property type="entry name" value="HELICc"/>
    <property type="match status" value="1"/>
</dbReference>
<reference evidence="12" key="2">
    <citation type="journal article" date="2021" name="World Allergy Organ. J.">
        <title>Chromosome-level assembly of Dermatophagoides farinae genome and transcriptome reveals two novel allergens Der f 37 and Der f 39.</title>
        <authorList>
            <person name="Chen J."/>
            <person name="Cai Z."/>
            <person name="Fan D."/>
            <person name="Hu J."/>
            <person name="Hou Y."/>
            <person name="He Y."/>
            <person name="Zhang Z."/>
            <person name="Zhao Z."/>
            <person name="Gao P."/>
            <person name="Hu W."/>
            <person name="Sun J."/>
            <person name="Li J."/>
            <person name="Ji K."/>
        </authorList>
    </citation>
    <scope>NUCLEOTIDE SEQUENCE</scope>
    <source>
        <strain evidence="12">JKM2019</strain>
    </source>
</reference>
<feature type="region of interest" description="Disordered" evidence="9">
    <location>
        <begin position="286"/>
        <end position="311"/>
    </location>
</feature>
<feature type="compositionally biased region" description="Basic and acidic residues" evidence="9">
    <location>
        <begin position="1037"/>
        <end position="1047"/>
    </location>
</feature>
<dbReference type="GO" id="GO:0016887">
    <property type="term" value="F:ATP hydrolysis activity"/>
    <property type="evidence" value="ECO:0007669"/>
    <property type="project" value="InterPro"/>
</dbReference>
<dbReference type="InterPro" id="IPR049730">
    <property type="entry name" value="SNF2/RAD54-like_C"/>
</dbReference>
<dbReference type="InterPro" id="IPR044574">
    <property type="entry name" value="ARIP4-like"/>
</dbReference>
<dbReference type="Proteomes" id="UP000828236">
    <property type="component" value="Unassembled WGS sequence"/>
</dbReference>
<dbReference type="AlphaFoldDB" id="A0A9D4P984"/>
<dbReference type="CDD" id="cd18793">
    <property type="entry name" value="SF2_C_SNF"/>
    <property type="match status" value="1"/>
</dbReference>
<keyword evidence="4" id="KW-0378">Hydrolase</keyword>
<dbReference type="SMART" id="SM00487">
    <property type="entry name" value="DEXDc"/>
    <property type="match status" value="1"/>
</dbReference>
<dbReference type="GO" id="GO:0003677">
    <property type="term" value="F:DNA binding"/>
    <property type="evidence" value="ECO:0007669"/>
    <property type="project" value="UniProtKB-KW"/>
</dbReference>
<dbReference type="Gene3D" id="3.40.50.10810">
    <property type="entry name" value="Tandem AAA-ATPase domain"/>
    <property type="match status" value="1"/>
</dbReference>
<feature type="region of interest" description="Disordered" evidence="9">
    <location>
        <begin position="72"/>
        <end position="105"/>
    </location>
</feature>
<dbReference type="EMBL" id="SDOV01000001">
    <property type="protein sequence ID" value="KAH7646559.1"/>
    <property type="molecule type" value="Genomic_DNA"/>
</dbReference>
<protein>
    <submittedName>
        <fullName evidence="12">Transcriptional regulator atrx-like protein</fullName>
    </submittedName>
</protein>
<comment type="subcellular location">
    <subcellularLocation>
        <location evidence="1">Nucleus</location>
    </subcellularLocation>
</comment>
<feature type="region of interest" description="Disordered" evidence="9">
    <location>
        <begin position="1027"/>
        <end position="1058"/>
    </location>
</feature>
<comment type="similarity">
    <text evidence="2">Belongs to the SNF2/RAD54 helicase family.</text>
</comment>